<evidence type="ECO:0000256" key="1">
    <source>
        <dbReference type="ARBA" id="ARBA00004141"/>
    </source>
</evidence>
<dbReference type="STRING" id="6945.B7QHZ3"/>
<dbReference type="VEuPathDB" id="VectorBase:ISCI013892"/>
<dbReference type="GO" id="GO:0034626">
    <property type="term" value="P:fatty acid elongation, polyunsaturated fatty acid"/>
    <property type="evidence" value="ECO:0000318"/>
    <property type="project" value="GO_Central"/>
</dbReference>
<evidence type="ECO:0000256" key="8">
    <source>
        <dbReference type="ARBA" id="ARBA00023136"/>
    </source>
</evidence>
<evidence type="ECO:0000256" key="3">
    <source>
        <dbReference type="ARBA" id="ARBA00022679"/>
    </source>
</evidence>
<keyword evidence="4 10" id="KW-0812">Transmembrane</keyword>
<keyword evidence="8 10" id="KW-0472">Membrane</keyword>
<reference evidence="12" key="2">
    <citation type="submission" date="2020-05" db="UniProtKB">
        <authorList>
            <consortium name="EnsemblMetazoa"/>
        </authorList>
    </citation>
    <scope>IDENTIFICATION</scope>
    <source>
        <strain evidence="12">wikel</strain>
    </source>
</reference>
<keyword evidence="7 10" id="KW-0443">Lipid metabolism</keyword>
<evidence type="ECO:0000313" key="11">
    <source>
        <dbReference type="EMBL" id="EEC18465.1"/>
    </source>
</evidence>
<gene>
    <name evidence="11" type="ORF">IscW_ISCW013892</name>
</gene>
<dbReference type="EMBL" id="ABJB010915273">
    <property type="status" value="NOT_ANNOTATED_CDS"/>
    <property type="molecule type" value="Genomic_DNA"/>
</dbReference>
<keyword evidence="13" id="KW-1185">Reference proteome</keyword>
<keyword evidence="9 10" id="KW-0275">Fatty acid biosynthesis</keyword>
<evidence type="ECO:0000313" key="12">
    <source>
        <dbReference type="EnsemblMetazoa" id="ISCW013892-PA"/>
    </source>
</evidence>
<sequence length="237" mass="27727">MEANGTLHVNPITFLRRIQEMGDPRTREYPLVVNPLFVFPLILSYLYFVKRAGPRLMKNRAPFKIVNLIRCYNLAMVALNARFFYIVLSNTYLPGGRYNLWCQGITGYMDDELVGVYRSGWWYVAVRYADLLDTVFFVLRKKFTHITHLHVIHHSLVAVNAWFWTLFAPEGQPALGLVMNTFVHTVMYSYYLLATFGPTVRPYLWWKRYLTSIQIVQIVIYIAHMSIPLFVDCRGPT</sequence>
<comment type="subcellular location">
    <subcellularLocation>
        <location evidence="1">Membrane</location>
        <topology evidence="1">Multi-pass membrane protein</topology>
    </subcellularLocation>
</comment>
<evidence type="ECO:0000313" key="13">
    <source>
        <dbReference type="Proteomes" id="UP000001555"/>
    </source>
</evidence>
<reference evidence="11 13" key="1">
    <citation type="submission" date="2008-03" db="EMBL/GenBank/DDBJ databases">
        <title>Annotation of Ixodes scapularis.</title>
        <authorList>
            <consortium name="Ixodes scapularis Genome Project Consortium"/>
            <person name="Caler E."/>
            <person name="Hannick L.I."/>
            <person name="Bidwell S."/>
            <person name="Joardar V."/>
            <person name="Thiagarajan M."/>
            <person name="Amedeo P."/>
            <person name="Galinsky K.J."/>
            <person name="Schobel S."/>
            <person name="Inman J."/>
            <person name="Hostetler J."/>
            <person name="Miller J."/>
            <person name="Hammond M."/>
            <person name="Megy K."/>
            <person name="Lawson D."/>
            <person name="Kodira C."/>
            <person name="Sutton G."/>
            <person name="Meyer J."/>
            <person name="Hill C.A."/>
            <person name="Birren B."/>
            <person name="Nene V."/>
            <person name="Collins F."/>
            <person name="Alarcon-Chaidez F."/>
            <person name="Wikel S."/>
            <person name="Strausberg R."/>
        </authorList>
    </citation>
    <scope>NUCLEOTIDE SEQUENCE [LARGE SCALE GENOMIC DNA]</scope>
    <source>
        <strain evidence="13">Wikel</strain>
        <strain evidence="11">Wikel colony</strain>
    </source>
</reference>
<keyword evidence="3 10" id="KW-0808">Transferase</keyword>
<dbReference type="PaxDb" id="6945-B7QHZ3"/>
<feature type="transmembrane region" description="Helical" evidence="10">
    <location>
        <begin position="29"/>
        <end position="48"/>
    </location>
</feature>
<protein>
    <recommendedName>
        <fullName evidence="10">Elongation of very long chain fatty acids protein</fullName>
        <ecNumber evidence="10">2.3.1.199</ecNumber>
    </recommendedName>
    <alternativeName>
        <fullName evidence="10">Very-long-chain 3-oxoacyl-CoA synthase</fullName>
    </alternativeName>
</protein>
<evidence type="ECO:0000256" key="2">
    <source>
        <dbReference type="ARBA" id="ARBA00022516"/>
    </source>
</evidence>
<dbReference type="GO" id="GO:0034625">
    <property type="term" value="P:fatty acid elongation, monounsaturated fatty acid"/>
    <property type="evidence" value="ECO:0000318"/>
    <property type="project" value="GO_Central"/>
</dbReference>
<dbReference type="AlphaFoldDB" id="B7QHZ3"/>
<dbReference type="VEuPathDB" id="VectorBase:ISCW013892"/>
<evidence type="ECO:0000256" key="6">
    <source>
        <dbReference type="ARBA" id="ARBA00022989"/>
    </source>
</evidence>
<dbReference type="VEuPathDB" id="VectorBase:ISCP_017235"/>
<dbReference type="GO" id="GO:0005789">
    <property type="term" value="C:endoplasmic reticulum membrane"/>
    <property type="evidence" value="ECO:0000318"/>
    <property type="project" value="GO_Central"/>
</dbReference>
<name>B7QHZ3_IXOSC</name>
<dbReference type="EMBL" id="ABJB010080212">
    <property type="status" value="NOT_ANNOTATED_CDS"/>
    <property type="molecule type" value="Genomic_DNA"/>
</dbReference>
<dbReference type="Proteomes" id="UP000001555">
    <property type="component" value="Unassembled WGS sequence"/>
</dbReference>
<dbReference type="EMBL" id="DS942472">
    <property type="protein sequence ID" value="EEC18465.1"/>
    <property type="molecule type" value="Genomic_DNA"/>
</dbReference>
<dbReference type="EC" id="2.3.1.199" evidence="10"/>
<evidence type="ECO:0000256" key="9">
    <source>
        <dbReference type="ARBA" id="ARBA00023160"/>
    </source>
</evidence>
<dbReference type="HOGENOM" id="CLU_048483_5_0_1"/>
<dbReference type="Pfam" id="PF01151">
    <property type="entry name" value="ELO"/>
    <property type="match status" value="1"/>
</dbReference>
<comment type="catalytic activity">
    <reaction evidence="10">
        <text>a very-long-chain acyl-CoA + malonyl-CoA + H(+) = a very-long-chain 3-oxoacyl-CoA + CO2 + CoA</text>
        <dbReference type="Rhea" id="RHEA:32727"/>
        <dbReference type="ChEBI" id="CHEBI:15378"/>
        <dbReference type="ChEBI" id="CHEBI:16526"/>
        <dbReference type="ChEBI" id="CHEBI:57287"/>
        <dbReference type="ChEBI" id="CHEBI:57384"/>
        <dbReference type="ChEBI" id="CHEBI:90725"/>
        <dbReference type="ChEBI" id="CHEBI:90736"/>
        <dbReference type="EC" id="2.3.1.199"/>
    </reaction>
</comment>
<proteinExistence type="inferred from homology"/>
<dbReference type="PANTHER" id="PTHR11157">
    <property type="entry name" value="FATTY ACID ACYL TRANSFERASE-RELATED"/>
    <property type="match status" value="1"/>
</dbReference>
<dbReference type="EnsemblMetazoa" id="ISCW013892-RA">
    <property type="protein sequence ID" value="ISCW013892-PA"/>
    <property type="gene ID" value="ISCW013892"/>
</dbReference>
<evidence type="ECO:0000256" key="5">
    <source>
        <dbReference type="ARBA" id="ARBA00022832"/>
    </source>
</evidence>
<dbReference type="OrthoDB" id="434092at2759"/>
<dbReference type="GO" id="GO:0009922">
    <property type="term" value="F:fatty acid elongase activity"/>
    <property type="evidence" value="ECO:0000318"/>
    <property type="project" value="GO_Central"/>
</dbReference>
<dbReference type="PANTHER" id="PTHR11157:SF69">
    <property type="entry name" value="ELONGATION OF VERY LONG CHAIN FATTY ACIDS PROTEIN 7"/>
    <property type="match status" value="1"/>
</dbReference>
<dbReference type="GO" id="GO:0030148">
    <property type="term" value="P:sphingolipid biosynthetic process"/>
    <property type="evidence" value="ECO:0000318"/>
    <property type="project" value="GO_Central"/>
</dbReference>
<dbReference type="GO" id="GO:0019367">
    <property type="term" value="P:fatty acid elongation, saturated fatty acid"/>
    <property type="evidence" value="ECO:0000318"/>
    <property type="project" value="GO_Central"/>
</dbReference>
<keyword evidence="5 10" id="KW-0276">Fatty acid metabolism</keyword>
<feature type="transmembrane region" description="Helical" evidence="10">
    <location>
        <begin position="209"/>
        <end position="231"/>
    </location>
</feature>
<organism>
    <name type="scientific">Ixodes scapularis</name>
    <name type="common">Black-legged tick</name>
    <name type="synonym">Deer tick</name>
    <dbReference type="NCBI Taxonomy" id="6945"/>
    <lineage>
        <taxon>Eukaryota</taxon>
        <taxon>Metazoa</taxon>
        <taxon>Ecdysozoa</taxon>
        <taxon>Arthropoda</taxon>
        <taxon>Chelicerata</taxon>
        <taxon>Arachnida</taxon>
        <taxon>Acari</taxon>
        <taxon>Parasitiformes</taxon>
        <taxon>Ixodida</taxon>
        <taxon>Ixodoidea</taxon>
        <taxon>Ixodidae</taxon>
        <taxon>Ixodinae</taxon>
        <taxon>Ixodes</taxon>
    </lineage>
</organism>
<evidence type="ECO:0000256" key="10">
    <source>
        <dbReference type="RuleBase" id="RU361115"/>
    </source>
</evidence>
<accession>B7QHZ3</accession>
<feature type="transmembrane region" description="Helical" evidence="10">
    <location>
        <begin position="174"/>
        <end position="197"/>
    </location>
</feature>
<keyword evidence="6 10" id="KW-1133">Transmembrane helix</keyword>
<dbReference type="InParanoid" id="B7QHZ3"/>
<comment type="similarity">
    <text evidence="10">Belongs to the ELO family.</text>
</comment>
<evidence type="ECO:0000256" key="4">
    <source>
        <dbReference type="ARBA" id="ARBA00022692"/>
    </source>
</evidence>
<evidence type="ECO:0000256" key="7">
    <source>
        <dbReference type="ARBA" id="ARBA00023098"/>
    </source>
</evidence>
<dbReference type="GO" id="GO:0042761">
    <property type="term" value="P:very long-chain fatty acid biosynthetic process"/>
    <property type="evidence" value="ECO:0000318"/>
    <property type="project" value="GO_Central"/>
</dbReference>
<feature type="transmembrane region" description="Helical" evidence="10">
    <location>
        <begin position="69"/>
        <end position="88"/>
    </location>
</feature>
<feature type="transmembrane region" description="Helical" evidence="10">
    <location>
        <begin position="151"/>
        <end position="168"/>
    </location>
</feature>
<dbReference type="InterPro" id="IPR002076">
    <property type="entry name" value="ELO_fam"/>
</dbReference>
<keyword evidence="2 10" id="KW-0444">Lipid biosynthesis</keyword>